<organism evidence="1 2">
    <name type="scientific">Spirosoma agri</name>
    <dbReference type="NCBI Taxonomy" id="1987381"/>
    <lineage>
        <taxon>Bacteria</taxon>
        <taxon>Pseudomonadati</taxon>
        <taxon>Bacteroidota</taxon>
        <taxon>Cytophagia</taxon>
        <taxon>Cytophagales</taxon>
        <taxon>Cytophagaceae</taxon>
        <taxon>Spirosoma</taxon>
    </lineage>
</organism>
<reference evidence="1 2" key="1">
    <citation type="submission" date="2020-02" db="EMBL/GenBank/DDBJ databases">
        <title>Draft genome sequence of two Spirosoma agri KCTC 52727 and Spirosoma terrae KCTC 52035.</title>
        <authorList>
            <person name="Rojas J."/>
            <person name="Ambika Manirajan B."/>
            <person name="Ratering S."/>
            <person name="Suarez C."/>
            <person name="Schnell S."/>
        </authorList>
    </citation>
    <scope>NUCLEOTIDE SEQUENCE [LARGE SCALE GENOMIC DNA]</scope>
    <source>
        <strain evidence="1 2">KCTC 52727</strain>
    </source>
</reference>
<evidence type="ECO:0000313" key="1">
    <source>
        <dbReference type="EMBL" id="NEU69244.1"/>
    </source>
</evidence>
<accession>A0A6M0IM56</accession>
<dbReference type="AlphaFoldDB" id="A0A6M0IM56"/>
<gene>
    <name evidence="1" type="ORF">GK091_20320</name>
</gene>
<keyword evidence="2" id="KW-1185">Reference proteome</keyword>
<evidence type="ECO:0000313" key="2">
    <source>
        <dbReference type="Proteomes" id="UP000477386"/>
    </source>
</evidence>
<dbReference type="Proteomes" id="UP000477386">
    <property type="component" value="Unassembled WGS sequence"/>
</dbReference>
<protein>
    <submittedName>
        <fullName evidence="1">Uncharacterized protein</fullName>
    </submittedName>
</protein>
<sequence length="121" mass="13600">MSATCFGQQTFRICSAAFPNCQQIADQYIDKGRCTIPPTATSEFTLRTVTLSTTVTKAVDKIPFRVAIRDKATKTVVLPTKNKVKQIDVRNVRSKCRKDDRIVLLTPDDQYALPHNEILVN</sequence>
<dbReference type="EMBL" id="JAAGNZ010000002">
    <property type="protein sequence ID" value="NEU69244.1"/>
    <property type="molecule type" value="Genomic_DNA"/>
</dbReference>
<name>A0A6M0IM56_9BACT</name>
<comment type="caution">
    <text evidence="1">The sequence shown here is derived from an EMBL/GenBank/DDBJ whole genome shotgun (WGS) entry which is preliminary data.</text>
</comment>
<proteinExistence type="predicted"/>